<gene>
    <name evidence="1" type="ORF">SFRICE_002977</name>
</gene>
<protein>
    <submittedName>
        <fullName evidence="1">SFRICE_002977</fullName>
    </submittedName>
</protein>
<dbReference type="InterPro" id="IPR051851">
    <property type="entry name" value="EFR3_Homologs"/>
</dbReference>
<organism evidence="1">
    <name type="scientific">Spodoptera frugiperda</name>
    <name type="common">Fall armyworm</name>
    <dbReference type="NCBI Taxonomy" id="7108"/>
    <lineage>
        <taxon>Eukaryota</taxon>
        <taxon>Metazoa</taxon>
        <taxon>Ecdysozoa</taxon>
        <taxon>Arthropoda</taxon>
        <taxon>Hexapoda</taxon>
        <taxon>Insecta</taxon>
        <taxon>Pterygota</taxon>
        <taxon>Neoptera</taxon>
        <taxon>Endopterygota</taxon>
        <taxon>Lepidoptera</taxon>
        <taxon>Glossata</taxon>
        <taxon>Ditrysia</taxon>
        <taxon>Noctuoidea</taxon>
        <taxon>Noctuidae</taxon>
        <taxon>Amphipyrinae</taxon>
        <taxon>Spodoptera</taxon>
    </lineage>
</organism>
<dbReference type="PANTHER" id="PTHR12444">
    <property type="entry name" value="PROTEIN EFR3 HOMOLOG CMP44E"/>
    <property type="match status" value="1"/>
</dbReference>
<dbReference type="AlphaFoldDB" id="A0A2H1V4N8"/>
<dbReference type="OrthoDB" id="7765283at2759"/>
<sequence length="644" mass="75482">MKLFSSKRNSTLKLTELQSNIQALTALYMPMNLNTEFHKSKVAAVKKLHFILRHTNRKLLQEQDFEPLLLGSLTLVYYFGMRIKLNRLISKYWHWCGRRHFHQAETAFQITMDMLLPECNEATIKITLKFFTEVQLWSYESFVEQILEVLLFFDRGKTTLFNIMLTDIHYVLFIDVESVTRHRMRVLYNLLKSSNWVIENGKLLPFVTRLLDFFTYSVSKDDGRTTQYRYLRKGFEVCLRRIFERVENKHRKLIITTMLNWFSMVNMNQEHVLEFSTLLDHAAEFYQVGVYKDSFGQGLIEHVLVNLVGSSSATNSLVGCRLMLKFLDREHNSQFLVIPTLFYEFSQVRLKVGKYDIKDKLFIRYHREKLNNNLLKAIKRHGTNIVNLKTIYTIVCCMVLEVPCGLTAAAAACIVMAIQDQALNGENIPAPCRYWLHAVVVSIMSLICWVHKAPVLYTYVNHIVARRAKEAPQLNPPLMYFYKIGRHHVTWNKPTLFFEDWELRYALWKHFQDTRILLCLAALLVLFVVKTEGRNKKVVIHVPVKVKKIKHTHTVYKTIHHHHKHREPHMDHSLVSSEEHEHFHHFHIHDDSPVGQHSQPAPGVGIPDFLPDSLLDVPLQIPDVPPHEIPGLPNRHIVPLYRRI</sequence>
<dbReference type="PANTHER" id="PTHR12444:SF9">
    <property type="entry name" value="AGAP013133-PA"/>
    <property type="match status" value="1"/>
</dbReference>
<reference evidence="1" key="1">
    <citation type="submission" date="2016-07" db="EMBL/GenBank/DDBJ databases">
        <authorList>
            <person name="Bretaudeau A."/>
        </authorList>
    </citation>
    <scope>NUCLEOTIDE SEQUENCE</scope>
    <source>
        <strain evidence="1">Rice</strain>
        <tissue evidence="1">Whole body</tissue>
    </source>
</reference>
<dbReference type="GO" id="GO:0072659">
    <property type="term" value="P:protein localization to plasma membrane"/>
    <property type="evidence" value="ECO:0007669"/>
    <property type="project" value="TreeGrafter"/>
</dbReference>
<dbReference type="EMBL" id="ODYU01000655">
    <property type="protein sequence ID" value="SOQ35801.1"/>
    <property type="molecule type" value="Genomic_DNA"/>
</dbReference>
<proteinExistence type="predicted"/>
<name>A0A2H1V4N8_SPOFR</name>
<dbReference type="GO" id="GO:0005886">
    <property type="term" value="C:plasma membrane"/>
    <property type="evidence" value="ECO:0007669"/>
    <property type="project" value="TreeGrafter"/>
</dbReference>
<evidence type="ECO:0000313" key="1">
    <source>
        <dbReference type="EMBL" id="SOQ35801.1"/>
    </source>
</evidence>
<accession>A0A2H1V4N8</accession>